<dbReference type="InterPro" id="IPR050765">
    <property type="entry name" value="Riboflavin_Biosynth_HTPR"/>
</dbReference>
<dbReference type="GO" id="GO:0009231">
    <property type="term" value="P:riboflavin biosynthetic process"/>
    <property type="evidence" value="ECO:0007669"/>
    <property type="project" value="InterPro"/>
</dbReference>
<dbReference type="Pfam" id="PF01872">
    <property type="entry name" value="RibD_C"/>
    <property type="match status" value="1"/>
</dbReference>
<reference evidence="5 6" key="1">
    <citation type="submission" date="2019-03" db="EMBL/GenBank/DDBJ databases">
        <title>Genomics of glacier-inhabiting Cryobacterium strains.</title>
        <authorList>
            <person name="Liu Q."/>
            <person name="Xin Y.-H."/>
        </authorList>
    </citation>
    <scope>NUCLEOTIDE SEQUENCE [LARGE SCALE GENOMIC DNA]</scope>
    <source>
        <strain evidence="5 6">Sr47</strain>
    </source>
</reference>
<dbReference type="AlphaFoldDB" id="A0A4R8UK80"/>
<accession>A0A4R8UK80</accession>
<evidence type="ECO:0000256" key="3">
    <source>
        <dbReference type="ARBA" id="ARBA00023002"/>
    </source>
</evidence>
<evidence type="ECO:0000256" key="2">
    <source>
        <dbReference type="ARBA" id="ARBA00022857"/>
    </source>
</evidence>
<dbReference type="InterPro" id="IPR024072">
    <property type="entry name" value="DHFR-like_dom_sf"/>
</dbReference>
<dbReference type="InterPro" id="IPR002734">
    <property type="entry name" value="RibDG_C"/>
</dbReference>
<name>A0A4R8UK80_9MICO</name>
<dbReference type="PANTHER" id="PTHR38011">
    <property type="entry name" value="DIHYDROFOLATE REDUCTASE FAMILY PROTEIN (AFU_ORTHOLOGUE AFUA_8G06820)"/>
    <property type="match status" value="1"/>
</dbReference>
<dbReference type="Gene3D" id="3.40.430.10">
    <property type="entry name" value="Dihydrofolate Reductase, subunit A"/>
    <property type="match status" value="1"/>
</dbReference>
<organism evidence="5 6">
    <name type="scientific">Cryobacterium tagatosivorans</name>
    <dbReference type="NCBI Taxonomy" id="1259199"/>
    <lineage>
        <taxon>Bacteria</taxon>
        <taxon>Bacillati</taxon>
        <taxon>Actinomycetota</taxon>
        <taxon>Actinomycetes</taxon>
        <taxon>Micrococcales</taxon>
        <taxon>Microbacteriaceae</taxon>
        <taxon>Cryobacterium</taxon>
    </lineage>
</organism>
<sequence>MSLTRVFPPEAGAPAPTLDGMEAAGRDWLLAHYGRGDGPYLRVNMIASLNGSATGDDGTSNTLTSRLDRRILGVIRELSDVVLVGAGSVRAEGYVVPAKAALAVVTSSGDLSGHRLDARPVDAAGHPVLVLCARSGLERARASAGTRATIVPLDDEGGEIKVAAILHALADRGLGRIVCEGGPVLAGRLFAADVVDEFCLSTSPQVTLGGRPLLDSPLLDAALPDSAGDGSTRFSLRQLLVDDAGATYARWERARPATA</sequence>
<proteinExistence type="predicted"/>
<dbReference type="EMBL" id="SOEZ01000011">
    <property type="protein sequence ID" value="TFB55635.1"/>
    <property type="molecule type" value="Genomic_DNA"/>
</dbReference>
<evidence type="ECO:0000313" key="5">
    <source>
        <dbReference type="EMBL" id="TFB55635.1"/>
    </source>
</evidence>
<feature type="domain" description="Bacterial bifunctional deaminase-reductase C-terminal" evidence="4">
    <location>
        <begin position="39"/>
        <end position="219"/>
    </location>
</feature>
<keyword evidence="6" id="KW-1185">Reference proteome</keyword>
<dbReference type="Proteomes" id="UP000297866">
    <property type="component" value="Unassembled WGS sequence"/>
</dbReference>
<dbReference type="RefSeq" id="WP_134487799.1">
    <property type="nucleotide sequence ID" value="NZ_SOEZ01000011.1"/>
</dbReference>
<evidence type="ECO:0000256" key="1">
    <source>
        <dbReference type="ARBA" id="ARBA00005104"/>
    </source>
</evidence>
<keyword evidence="2" id="KW-0521">NADP</keyword>
<gene>
    <name evidence="5" type="ORF">E3O23_02485</name>
</gene>
<evidence type="ECO:0000259" key="4">
    <source>
        <dbReference type="Pfam" id="PF01872"/>
    </source>
</evidence>
<evidence type="ECO:0000313" key="6">
    <source>
        <dbReference type="Proteomes" id="UP000297866"/>
    </source>
</evidence>
<keyword evidence="3" id="KW-0560">Oxidoreductase</keyword>
<comment type="pathway">
    <text evidence="1">Cofactor biosynthesis; riboflavin biosynthesis.</text>
</comment>
<dbReference type="GO" id="GO:0008703">
    <property type="term" value="F:5-amino-6-(5-phosphoribosylamino)uracil reductase activity"/>
    <property type="evidence" value="ECO:0007669"/>
    <property type="project" value="InterPro"/>
</dbReference>
<dbReference type="OrthoDB" id="5243299at2"/>
<dbReference type="PANTHER" id="PTHR38011:SF7">
    <property type="entry name" value="2,5-DIAMINO-6-RIBOSYLAMINO-4(3H)-PYRIMIDINONE 5'-PHOSPHATE REDUCTASE"/>
    <property type="match status" value="1"/>
</dbReference>
<protein>
    <submittedName>
        <fullName evidence="5">Pyrimidine reductase</fullName>
    </submittedName>
</protein>
<comment type="caution">
    <text evidence="5">The sequence shown here is derived from an EMBL/GenBank/DDBJ whole genome shotgun (WGS) entry which is preliminary data.</text>
</comment>
<dbReference type="SUPFAM" id="SSF53597">
    <property type="entry name" value="Dihydrofolate reductase-like"/>
    <property type="match status" value="1"/>
</dbReference>